<dbReference type="AlphaFoldDB" id="A0A4V6N9Z2"/>
<gene>
    <name evidence="1" type="ORF">EZM97_13370</name>
</gene>
<dbReference type="Gene3D" id="1.10.238.160">
    <property type="match status" value="1"/>
</dbReference>
<proteinExistence type="predicted"/>
<evidence type="ECO:0000313" key="2">
    <source>
        <dbReference type="Proteomes" id="UP000291822"/>
    </source>
</evidence>
<keyword evidence="2" id="KW-1185">Reference proteome</keyword>
<organism evidence="1 2">
    <name type="scientific">Dyella soli</name>
    <dbReference type="NCBI Taxonomy" id="522319"/>
    <lineage>
        <taxon>Bacteria</taxon>
        <taxon>Pseudomonadati</taxon>
        <taxon>Pseudomonadota</taxon>
        <taxon>Gammaproteobacteria</taxon>
        <taxon>Lysobacterales</taxon>
        <taxon>Rhodanobacteraceae</taxon>
        <taxon>Dyella</taxon>
    </lineage>
</organism>
<name>A0A4V6N9Z2_9GAMM</name>
<comment type="caution">
    <text evidence="1">The sequence shown here is derived from an EMBL/GenBank/DDBJ whole genome shotgun (WGS) entry which is preliminary data.</text>
</comment>
<protein>
    <submittedName>
        <fullName evidence="1">AlpA family phage regulatory protein</fullName>
    </submittedName>
</protein>
<accession>A0A4V6N9Z2</accession>
<dbReference type="EMBL" id="SJTG01000002">
    <property type="protein sequence ID" value="TCI09931.1"/>
    <property type="molecule type" value="Genomic_DNA"/>
</dbReference>
<evidence type="ECO:0000313" key="1">
    <source>
        <dbReference type="EMBL" id="TCI09931.1"/>
    </source>
</evidence>
<dbReference type="Proteomes" id="UP000291822">
    <property type="component" value="Unassembled WGS sequence"/>
</dbReference>
<sequence length="75" mass="8248">MVTYLPETGYLRLSQIVGKPATRNAAAVPALIPVGKSTWWAGVKTGRYPRPVKLGERITAWRVEDVRALIEATAK</sequence>
<reference evidence="1 2" key="1">
    <citation type="submission" date="2019-02" db="EMBL/GenBank/DDBJ databases">
        <title>Dyella amyloliquefaciens sp. nov., isolated from forest soil.</title>
        <authorList>
            <person name="Gao Z.-H."/>
            <person name="Qiu L.-H."/>
        </authorList>
    </citation>
    <scope>NUCLEOTIDE SEQUENCE [LARGE SCALE GENOMIC DNA]</scope>
    <source>
        <strain evidence="1 2">KACC 12747</strain>
    </source>
</reference>